<dbReference type="GO" id="GO:0005886">
    <property type="term" value="C:plasma membrane"/>
    <property type="evidence" value="ECO:0007669"/>
    <property type="project" value="UniProtKB-SubCell"/>
</dbReference>
<comment type="subcellular location">
    <subcellularLocation>
        <location evidence="1">Cell membrane</location>
        <topology evidence="1">Single-pass type I membrane protein</topology>
    </subcellularLocation>
</comment>
<dbReference type="EMBL" id="MN740799">
    <property type="protein sequence ID" value="QHU12369.1"/>
    <property type="molecule type" value="Genomic_DNA"/>
</dbReference>
<dbReference type="Pfam" id="PF12810">
    <property type="entry name" value="ALK_LTK_GRD"/>
    <property type="match status" value="1"/>
</dbReference>
<evidence type="ECO:0000256" key="16">
    <source>
        <dbReference type="SAM" id="MobiDB-lite"/>
    </source>
</evidence>
<keyword evidence="10" id="KW-1133">Transmembrane helix</keyword>
<evidence type="ECO:0000313" key="18">
    <source>
        <dbReference type="EMBL" id="QHU12369.1"/>
    </source>
</evidence>
<evidence type="ECO:0000256" key="11">
    <source>
        <dbReference type="ARBA" id="ARBA00023136"/>
    </source>
</evidence>
<evidence type="ECO:0000256" key="15">
    <source>
        <dbReference type="ARBA" id="ARBA00023180"/>
    </source>
</evidence>
<evidence type="ECO:0000256" key="14">
    <source>
        <dbReference type="ARBA" id="ARBA00023170"/>
    </source>
</evidence>
<dbReference type="EC" id="2.7.10.1" evidence="2"/>
<keyword evidence="8" id="KW-0418">Kinase</keyword>
<keyword evidence="12" id="KW-0829">Tyrosine-protein kinase</keyword>
<organism evidence="18">
    <name type="scientific">viral metagenome</name>
    <dbReference type="NCBI Taxonomy" id="1070528"/>
    <lineage>
        <taxon>unclassified sequences</taxon>
        <taxon>metagenomes</taxon>
        <taxon>organismal metagenomes</taxon>
    </lineage>
</organism>
<evidence type="ECO:0000256" key="8">
    <source>
        <dbReference type="ARBA" id="ARBA00022777"/>
    </source>
</evidence>
<keyword evidence="11" id="KW-0472">Membrane</keyword>
<name>A0A6C0K3R5_9ZZZZ</name>
<sequence>MDSRRQFITNSDSDSDSDIDSEWSSQMGDGANYADFARQLKYDKTNNFGSHSYYASYSTSMERVIDNSLIEYNHALPEDALKGYGKTKFETARKEQTSLFLIDSKNRDRSAFPQPTNFTLYPPRVYKNVISIQVVQVKLLSSFFYFRAAKGNTFLPVIERGREAITKFLGFPLTKIIHLEEGTYGISDLLNALQIQLNYTPLFYDYPTEFSGFVNAFTTNGDLSVNFNQPGDSYYDALNKKYVINPTTDVITSYYWGNRYAGLSQYTIDQVKIAYYYPVLYELILDTTDTASYPYLNLNVPSNLLPEGDTVYTHIVFNSSGLNDDVNLYLINQNLNNLDIYRLHKTFRYSLINRYQLSYDTNSLRVNIVTISLNTSLVNLINITNARNLTTAIQNAGYTSQSFSNTSNALNQAKVIYSDMYNYIQKQLTTYLGVGYATYGIDFFLNTNNIVFTQNGLIASGVRQGYTAEYLTSGQTPIVSTITTYSNSPGYWPRFLPGPSQHQGGISSEGINPSTSIVPYSVTSSNFQYGLQVIDSSNYYLQTNRSSRSVDSLITIQPAKYTVFKFRSQTRQTLQVETLPLPYYYRFADYNKQGLYKGVIDPFGSNMPNTYFSTPYEFLYSTTMNSLMDSSNYSSIILQDVASMPFQAAFLSSPTLNMNIQSNSIQFEFTAPWPPGNLLSTGLYAYNTNLSFIATDFNTSNSMISTTFGADVAAYLYHDRAAFMADIGTDFIRKENPLHYIASNSSGASNTDLTISVSTFSGHRYYGIFRTQALSFGNFQFKPVVYTDSNYVNIRTDYVNFSPFGDPSRASNVVNYPFVANYNPDFLRLPVQSTLAGIDPLNSKYDTNVGVGGTPIGYDISGVSNDLTDYRGYIRGRYGFIPNSALRTDPMNTYNFQSITPFDSNADSYFGPGSQNSILQPITNQTYSFKGTSSQQIKIVHWYDNYYIPQQVEDNIRASTTIGFSEFPSSIQTTVSVYPRNSQGIIEFGRGINAIGFMPTDGLYEVNSFMFKSAIYPLQCISTTAEDPNSLIRYVGVFAGSFLATSYISISSALTVLSYSRSHVYGPSTLALTPGFGGEKGTWYEFDYDPTFVPASNVKINGYTQGSNELLSYNSMYYIVPFNAAGSNITFSYLTGSVLPYPLTQVVSTSSNYFGQTVAAVPGTIAQNFYIMPSTISNPVEGYGPQGGVPYTQSQYEQSQPITTTSIGFREYQYLVTNSNALFPFTTSFSNSISTISTGYVGLTTYVSEYSDTLYLVNSLSNGANISNAIVGFQGATYASSISTSISIHGGTISSMQYLLKPCTILGNYPFTAMSNQYSTILFEPMAGTNSNITTRRFDIDPRASPPFITVWMWGGGGGAWYGNGQAAPSNQTGGAGGYVKAQINIQTLKQQYGVSSLYFVVGKGGNRNNVSVSTLDTAVIQGYEQPRYGGGGTSIMEANAINPVLNNINIQGGGFTGIFLDSNLATAQPLLIVGGGGAGGAFTMGGPGGFGVDPVPLPIQGFPFSEVDLTTVVYTPLTITSLFDWNIPYNLQGQSAPGGNLSNLYNISNIQTGAGYLFGSPYRFGQGGFGLNGAVMELIDEGGVFANFPSAVQSLNINYDSNVSTLSKLELWAPLNGNLCPRGIIVYSDKDKQQVYYSNLRLNPYTAGGIISIRSNYNVFTVPINTTRPNTASNTSAWITCGVSADEYTAVQYSYDGSNWAKSRTQTGTTNPISTINAIVYANPDNFGQPTLVPRVNGGGYWYACGDNKILRSINGLDWSANGITNPYTGIKLTTLAAGLNKIVAGGTGGSVLYTNSNNGVWSNVSPAPFTNDITRIRLSGYNFYAISPTTSTCSIKYSSNAVTSWTNVSASASGLGAGAIDIAFNDTDTYVAAMGSGALPHNRVLIYGIGTPAIPPTVWQPVSGSNLSNFTSYAVAFGNGVFVAAGSTTDGSSPVKYSYDGVNWSNTDVLPVTSSTRGTARYTFNNMPINTYHLDGTLQYDSSGGFPGGIMPMLVRSVVFNSNVNAFITTGEGNLNVVGYALNNNVSVMTSPNGINWNMTFDGGYNNNRGGNTNNYEAGFCADYGDISVIPNLSTLYVELWNIDDGNRKVLNQIISYGAIRTIIPENNDQTHNVSTIYDGNFNTYWYPSESQNLSVENGYDMTFTFNTAVSSFSKLTIYVPDDSTRFFTGLIGRSNQSSNIFYNNTNIDSSEFKYDAVDNVYYYDAILIPPVTQVSTIYMTLTKSSSTSPQINEVRAANDPNEPIVQYIPTNAIDYDGYPYFQAPSNMIDGNLTTVWVPNRQNPADSIYKALFTFSTPAPRINYIQVYNDIYGNQNNHTSITGIAVYTDPSKISLLYSNASDTPYFTIGRQVGNYALIQFNIIPITNVSQVYIEFYKNYEFDNFPIYVNEVKFFNIGIIQDTSAGYTSGTITEMQRITVASYMYNGGGGSNGIGGLGGGYYATDPNAPSVIASNGLNGDYLKGGSPATAGQLTGITEQGEIIYGAGGGGGGYYGGGGGGVISYNTAGSGTLEGGGGGGGAGYFSQITNLVTLLDYGVAVPGDIPTNTPSNYIPPAKSVQDTFIASGVMQPYTNTYGYGAGGKQNNASGVGQHGAIILNFDGPTVINPIGTPEQVPRFVDGSALSLFNAPITYTDTRNLSFSVYTDSIQNTPYSNYNWVWYNTYLGLTGSSLNPSTMRATTRLPSPPTSKYRYLPNIVYLAIEQQFNNVSTFFMGNRANSNDITQGIEISFGLLNQYLITTPYTSPSYIELTELYCILDYLRNPMNLNNPHLDSITSPLSRVFGGLPGFGYWANPFFTNVSYIGFDTGPSLFVPPTLANITGSSNPVQAFYGLMLEHNLSSGRYMVKDVMAYKPSITDVATYGSNWSKVTQFTDSYMVRSLSNIYVYSNVPVQPYTLKSAIGGNFPLLNYKVYTTRAVIGGITVDAPIQMINDFQSQYTYLYSFQNSNLTDISTIHLTSLSLTSTIIQVNQNNITSLSNSASNIIGTMVSEYMNGVNKNSLVNAVTQFGFNLESTKPFNPILNFSPGPSNYYNTYSVNSKLGRSNVGKAITDVNGNFYVADRMGGSKFYQNISTNQIYQQAFSNSTLTFASPSYILNQYNLGNSNAYYDHLVSRYKSIWHLQGTNNLSTIYGARLNSPYDFTTRTSFANQIFYPTHKIILTKKGAGINPIRDTYDLVNYPSYPKTQMFYYNNFTNLVNDISGQFAMENTSNFTNADTEFSGYFFNSFIQNINLKGSSNFNNSDPNSFNYLAIRAYSPSESFKALVRFYLPGRFDFGYLSLKDLSNEIITLQSNTNVNSNYLTVLGLFTSSFAGSKVFGTTGLPGFTGSTITTVTFGDFLKQYKNIYGTINTNAGPVSSITGTVLQGQRALITGDLQYIIPSYVANRERVYDPLEFSLPFSTIAQDSNRTIEEYSIGYNLGFTQADTQFNTIQRAGSFFKILDDYIYMKMNEEYNMNRLDISRQENYAQTRDTQAESQLYNCKLILNNFGSPATTLIQNPVMFNPPIGKLDKLTFTWYDITGAIIDNNECEWTASIQVVEMMDIATTDSTIPKK</sequence>
<keyword evidence="4" id="KW-0808">Transferase</keyword>
<keyword evidence="13" id="KW-1015">Disulfide bond</keyword>
<proteinExistence type="predicted"/>
<keyword evidence="14" id="KW-0675">Receptor</keyword>
<keyword evidence="7" id="KW-0547">Nucleotide-binding</keyword>
<keyword evidence="9" id="KW-0067">ATP-binding</keyword>
<dbReference type="GO" id="GO:0005524">
    <property type="term" value="F:ATP binding"/>
    <property type="evidence" value="ECO:0007669"/>
    <property type="project" value="UniProtKB-KW"/>
</dbReference>
<evidence type="ECO:0000256" key="9">
    <source>
        <dbReference type="ARBA" id="ARBA00022840"/>
    </source>
</evidence>
<evidence type="ECO:0000256" key="3">
    <source>
        <dbReference type="ARBA" id="ARBA00022475"/>
    </source>
</evidence>
<reference evidence="18" key="1">
    <citation type="journal article" date="2020" name="Nature">
        <title>Giant virus diversity and host interactions through global metagenomics.</title>
        <authorList>
            <person name="Schulz F."/>
            <person name="Roux S."/>
            <person name="Paez-Espino D."/>
            <person name="Jungbluth S."/>
            <person name="Walsh D.A."/>
            <person name="Denef V.J."/>
            <person name="McMahon K.D."/>
            <person name="Konstantinidis K.T."/>
            <person name="Eloe-Fadrosh E.A."/>
            <person name="Kyrpides N.C."/>
            <person name="Woyke T."/>
        </authorList>
    </citation>
    <scope>NUCLEOTIDE SEQUENCE</scope>
    <source>
        <strain evidence="18">GVMAG-S-1101171-110</strain>
    </source>
</reference>
<evidence type="ECO:0000256" key="10">
    <source>
        <dbReference type="ARBA" id="ARBA00022989"/>
    </source>
</evidence>
<feature type="region of interest" description="Disordered" evidence="16">
    <location>
        <begin position="1"/>
        <end position="26"/>
    </location>
</feature>
<evidence type="ECO:0000256" key="2">
    <source>
        <dbReference type="ARBA" id="ARBA00011902"/>
    </source>
</evidence>
<evidence type="ECO:0000256" key="6">
    <source>
        <dbReference type="ARBA" id="ARBA00022729"/>
    </source>
</evidence>
<keyword evidence="6" id="KW-0732">Signal</keyword>
<keyword evidence="3" id="KW-1003">Cell membrane</keyword>
<keyword evidence="5" id="KW-0812">Transmembrane</keyword>
<accession>A0A6C0K3R5</accession>
<feature type="domain" description="ALK/LTK-like glycine-rich" evidence="17">
    <location>
        <begin position="1351"/>
        <end position="1560"/>
    </location>
</feature>
<evidence type="ECO:0000256" key="4">
    <source>
        <dbReference type="ARBA" id="ARBA00022679"/>
    </source>
</evidence>
<evidence type="ECO:0000256" key="7">
    <source>
        <dbReference type="ARBA" id="ARBA00022741"/>
    </source>
</evidence>
<keyword evidence="15" id="KW-0325">Glycoprotein</keyword>
<evidence type="ECO:0000259" key="17">
    <source>
        <dbReference type="Pfam" id="PF12810"/>
    </source>
</evidence>
<evidence type="ECO:0000256" key="13">
    <source>
        <dbReference type="ARBA" id="ARBA00023157"/>
    </source>
</evidence>
<evidence type="ECO:0000256" key="5">
    <source>
        <dbReference type="ARBA" id="ARBA00022692"/>
    </source>
</evidence>
<evidence type="ECO:0000256" key="12">
    <source>
        <dbReference type="ARBA" id="ARBA00023137"/>
    </source>
</evidence>
<feature type="compositionally biased region" description="Polar residues" evidence="16">
    <location>
        <begin position="1"/>
        <end position="10"/>
    </location>
</feature>
<evidence type="ECO:0000256" key="1">
    <source>
        <dbReference type="ARBA" id="ARBA00004251"/>
    </source>
</evidence>
<protein>
    <recommendedName>
        <fullName evidence="2">receptor protein-tyrosine kinase</fullName>
        <ecNumber evidence="2">2.7.10.1</ecNumber>
    </recommendedName>
</protein>
<dbReference type="GO" id="GO:0004714">
    <property type="term" value="F:transmembrane receptor protein tyrosine kinase activity"/>
    <property type="evidence" value="ECO:0007669"/>
    <property type="project" value="UniProtKB-EC"/>
</dbReference>
<dbReference type="InterPro" id="IPR055163">
    <property type="entry name" value="ALK/LTK-like_GRD"/>
</dbReference>